<evidence type="ECO:0000313" key="2">
    <source>
        <dbReference type="EMBL" id="CAL1605848.1"/>
    </source>
</evidence>
<accession>A0AAV2LXR7</accession>
<dbReference type="EMBL" id="OZ035827">
    <property type="protein sequence ID" value="CAL1605848.1"/>
    <property type="molecule type" value="Genomic_DNA"/>
</dbReference>
<dbReference type="Proteomes" id="UP001497482">
    <property type="component" value="Chromosome 5"/>
</dbReference>
<organism evidence="2 3">
    <name type="scientific">Knipowitschia caucasica</name>
    <name type="common">Caucasian dwarf goby</name>
    <name type="synonym">Pomatoschistus caucasicus</name>
    <dbReference type="NCBI Taxonomy" id="637954"/>
    <lineage>
        <taxon>Eukaryota</taxon>
        <taxon>Metazoa</taxon>
        <taxon>Chordata</taxon>
        <taxon>Craniata</taxon>
        <taxon>Vertebrata</taxon>
        <taxon>Euteleostomi</taxon>
        <taxon>Actinopterygii</taxon>
        <taxon>Neopterygii</taxon>
        <taxon>Teleostei</taxon>
        <taxon>Neoteleostei</taxon>
        <taxon>Acanthomorphata</taxon>
        <taxon>Gobiaria</taxon>
        <taxon>Gobiiformes</taxon>
        <taxon>Gobioidei</taxon>
        <taxon>Gobiidae</taxon>
        <taxon>Gobiinae</taxon>
        <taxon>Knipowitschia</taxon>
    </lineage>
</organism>
<dbReference type="AlphaFoldDB" id="A0AAV2LXR7"/>
<gene>
    <name evidence="2" type="ORF">KC01_LOCUS33153</name>
</gene>
<feature type="compositionally biased region" description="Low complexity" evidence="1">
    <location>
        <begin position="33"/>
        <end position="47"/>
    </location>
</feature>
<protein>
    <submittedName>
        <fullName evidence="2">Uncharacterized protein</fullName>
    </submittedName>
</protein>
<proteinExistence type="predicted"/>
<evidence type="ECO:0000313" key="3">
    <source>
        <dbReference type="Proteomes" id="UP001497482"/>
    </source>
</evidence>
<keyword evidence="3" id="KW-1185">Reference proteome</keyword>
<feature type="region of interest" description="Disordered" evidence="1">
    <location>
        <begin position="24"/>
        <end position="52"/>
    </location>
</feature>
<name>A0AAV2LXR7_KNICA</name>
<evidence type="ECO:0000256" key="1">
    <source>
        <dbReference type="SAM" id="MobiDB-lite"/>
    </source>
</evidence>
<sequence>MSQTTTTEEGGTFEHLWSSLEPDSTYFELPAEGQSQSGDSSGPQRSSDVSMEVYHMRDINHNVMVQYRFGQSV</sequence>
<reference evidence="2 3" key="1">
    <citation type="submission" date="2024-04" db="EMBL/GenBank/DDBJ databases">
        <authorList>
            <person name="Waldvogel A.-M."/>
            <person name="Schoenle A."/>
        </authorList>
    </citation>
    <scope>NUCLEOTIDE SEQUENCE [LARGE SCALE GENOMIC DNA]</scope>
</reference>